<gene>
    <name evidence="1" type="ORF">FEHR0123_LOCUS7555</name>
</gene>
<protein>
    <submittedName>
        <fullName evidence="1">Uncharacterized protein</fullName>
    </submittedName>
</protein>
<dbReference type="EMBL" id="HBIE01024655">
    <property type="protein sequence ID" value="CAE0312633.1"/>
    <property type="molecule type" value="Transcribed_RNA"/>
</dbReference>
<dbReference type="InterPro" id="IPR005024">
    <property type="entry name" value="Snf7_fam"/>
</dbReference>
<dbReference type="Gene3D" id="6.10.140.1230">
    <property type="match status" value="1"/>
</dbReference>
<reference evidence="1" key="1">
    <citation type="submission" date="2021-01" db="EMBL/GenBank/DDBJ databases">
        <authorList>
            <person name="Corre E."/>
            <person name="Pelletier E."/>
            <person name="Niang G."/>
            <person name="Scheremetjew M."/>
            <person name="Finn R."/>
            <person name="Kale V."/>
            <person name="Holt S."/>
            <person name="Cochrane G."/>
            <person name="Meng A."/>
            <person name="Brown T."/>
            <person name="Cohen L."/>
        </authorList>
    </citation>
    <scope>NUCLEOTIDE SEQUENCE</scope>
    <source>
        <strain evidence="1">Fehren 1</strain>
    </source>
</reference>
<dbReference type="AlphaFoldDB" id="A0A7S3I3F6"/>
<dbReference type="PANTHER" id="PTHR10476">
    <property type="entry name" value="CHARGED MULTIVESICULAR BODY PROTEIN"/>
    <property type="match status" value="1"/>
</dbReference>
<dbReference type="GO" id="GO:0007034">
    <property type="term" value="P:vacuolar transport"/>
    <property type="evidence" value="ECO:0007669"/>
    <property type="project" value="InterPro"/>
</dbReference>
<dbReference type="Pfam" id="PF03357">
    <property type="entry name" value="Snf7"/>
    <property type="match status" value="1"/>
</dbReference>
<sequence>MSAVNAEMNPAQMQQTMKAFAMEMEKAGIQSEMMTDAFEMMEDPSAAADAEDVYNGILGEIGLEYSAGAGAVATGTIANPNAVQPVPAEENKAEENDLEARLAALRM</sequence>
<organism evidence="1">
    <name type="scientific">Favella ehrenbergii</name>
    <dbReference type="NCBI Taxonomy" id="182087"/>
    <lineage>
        <taxon>Eukaryota</taxon>
        <taxon>Sar</taxon>
        <taxon>Alveolata</taxon>
        <taxon>Ciliophora</taxon>
        <taxon>Intramacronucleata</taxon>
        <taxon>Spirotrichea</taxon>
        <taxon>Choreotrichia</taxon>
        <taxon>Tintinnida</taxon>
        <taxon>Xystonellidae</taxon>
        <taxon>Favella</taxon>
    </lineage>
</organism>
<evidence type="ECO:0000313" key="1">
    <source>
        <dbReference type="EMBL" id="CAE0312633.1"/>
    </source>
</evidence>
<proteinExistence type="predicted"/>
<name>A0A7S3I3F6_9SPIT</name>
<accession>A0A7S3I3F6</accession>